<reference evidence="1" key="1">
    <citation type="journal article" date="2016" name="BMC Biol.">
        <title>Parallel evolution of highly conserved plastid genome architecture in red seaweeds and seed plants.</title>
        <authorList>
            <person name="Lee J."/>
            <person name="Cho C.H."/>
            <person name="Park S.I."/>
            <person name="Choi J.W."/>
            <person name="Song H.S."/>
            <person name="West J.A."/>
            <person name="Bhattacharya D."/>
            <person name="Yoon H.S."/>
        </authorList>
    </citation>
    <scope>NUCLEOTIDE SEQUENCE</scope>
</reference>
<evidence type="ECO:0008006" key="2">
    <source>
        <dbReference type="Google" id="ProtNLM"/>
    </source>
</evidence>
<dbReference type="RefSeq" id="YP_009294462.1">
    <property type="nucleotide sequence ID" value="NC_031148.1"/>
</dbReference>
<evidence type="ECO:0000313" key="1">
    <source>
        <dbReference type="EMBL" id="AOM65945.1"/>
    </source>
</evidence>
<proteinExistence type="predicted"/>
<name>A0A1C9CC49_9FLOR</name>
<dbReference type="EMBL" id="KX284717">
    <property type="protein sequence ID" value="AOM65945.1"/>
    <property type="molecule type" value="Genomic_DNA"/>
</dbReference>
<dbReference type="InterPro" id="IPR019656">
    <property type="entry name" value="Uncharacterised_Ycf34"/>
</dbReference>
<geneLocation type="plastid" evidence="1"/>
<dbReference type="Pfam" id="PF10718">
    <property type="entry name" value="Ycf34"/>
    <property type="match status" value="1"/>
</dbReference>
<organism evidence="1">
    <name type="scientific">Asparagopsis taxiformis</name>
    <dbReference type="NCBI Taxonomy" id="260499"/>
    <lineage>
        <taxon>Eukaryota</taxon>
        <taxon>Rhodophyta</taxon>
        <taxon>Florideophyceae</taxon>
        <taxon>Rhodymeniophycidae</taxon>
        <taxon>Bonnemaisoniales</taxon>
        <taxon>Bonnemaisoniaceae</taxon>
        <taxon>Asparagopsis</taxon>
    </lineage>
</organism>
<accession>A0A1C9CC49</accession>
<keyword evidence="1" id="KW-0934">Plastid</keyword>
<dbReference type="GeneID" id="29070592"/>
<protein>
    <recommendedName>
        <fullName evidence="2">Ycf34</fullName>
    </recommendedName>
</protein>
<sequence length="75" mass="8878">MCICVNCRHVNNCITYDFVKQQHKSIQKTHRFLSFMPTNTIININIQKSQFHTTFDLDLSECLSFTEQPGKWLIK</sequence>
<gene>
    <name evidence="1" type="primary">ycf34</name>
    <name evidence="1" type="ORF">Aspa_066</name>
</gene>
<dbReference type="AlphaFoldDB" id="A0A1C9CC49"/>